<evidence type="ECO:0000256" key="22">
    <source>
        <dbReference type="ARBA" id="ARBA00032743"/>
    </source>
</evidence>
<dbReference type="GO" id="GO:0005886">
    <property type="term" value="C:plasma membrane"/>
    <property type="evidence" value="ECO:0007669"/>
    <property type="project" value="UniProtKB-SubCell"/>
</dbReference>
<evidence type="ECO:0000256" key="6">
    <source>
        <dbReference type="ARBA" id="ARBA00012487"/>
    </source>
</evidence>
<evidence type="ECO:0000256" key="9">
    <source>
        <dbReference type="ARBA" id="ARBA00022516"/>
    </source>
</evidence>
<organism evidence="26 27">
    <name type="scientific">Atopobium minutum</name>
    <dbReference type="NCBI Taxonomy" id="1381"/>
    <lineage>
        <taxon>Bacteria</taxon>
        <taxon>Bacillati</taxon>
        <taxon>Actinomycetota</taxon>
        <taxon>Coriobacteriia</taxon>
        <taxon>Coriobacteriales</taxon>
        <taxon>Atopobiaceae</taxon>
        <taxon>Atopobium</taxon>
    </lineage>
</organism>
<reference evidence="26 27" key="1">
    <citation type="submission" date="2016-10" db="EMBL/GenBank/DDBJ databases">
        <authorList>
            <person name="Varghese N."/>
            <person name="Submissions S."/>
        </authorList>
    </citation>
    <scope>NUCLEOTIDE SEQUENCE [LARGE SCALE GENOMIC DNA]</scope>
    <source>
        <strain evidence="26 27">DSM 20586</strain>
    </source>
</reference>
<dbReference type="RefSeq" id="WP_002563660.1">
    <property type="nucleotide sequence ID" value="NZ_CALJSN010000005.1"/>
</dbReference>
<dbReference type="PANTHER" id="PTHR46382:SF1">
    <property type="entry name" value="PHOSPHATIDATE CYTIDYLYLTRANSFERASE"/>
    <property type="match status" value="1"/>
</dbReference>
<feature type="transmembrane region" description="Helical" evidence="25">
    <location>
        <begin position="201"/>
        <end position="218"/>
    </location>
</feature>
<evidence type="ECO:0000256" key="13">
    <source>
        <dbReference type="ARBA" id="ARBA00022989"/>
    </source>
</evidence>
<evidence type="ECO:0000256" key="18">
    <source>
        <dbReference type="ARBA" id="ARBA00029893"/>
    </source>
</evidence>
<dbReference type="PANTHER" id="PTHR46382">
    <property type="entry name" value="PHOSPHATIDATE CYTIDYLYLTRANSFERASE"/>
    <property type="match status" value="1"/>
</dbReference>
<comment type="pathway">
    <text evidence="3">Phospholipid metabolism; CDP-diacylglycerol biosynthesis; CDP-diacylglycerol from sn-glycerol 3-phosphate: step 3/3.</text>
</comment>
<keyword evidence="16" id="KW-0594">Phospholipid biosynthesis</keyword>
<evidence type="ECO:0000256" key="21">
    <source>
        <dbReference type="ARBA" id="ARBA00032396"/>
    </source>
</evidence>
<evidence type="ECO:0000256" key="19">
    <source>
        <dbReference type="ARBA" id="ARBA00031825"/>
    </source>
</evidence>
<feature type="region of interest" description="Disordered" evidence="24">
    <location>
        <begin position="1"/>
        <end position="24"/>
    </location>
</feature>
<evidence type="ECO:0000256" key="25">
    <source>
        <dbReference type="SAM" id="Phobius"/>
    </source>
</evidence>
<comment type="subcellular location">
    <subcellularLocation>
        <location evidence="2">Cell membrane</location>
        <topology evidence="2">Multi-pass membrane protein</topology>
    </subcellularLocation>
</comment>
<comment type="pathway">
    <text evidence="4">Lipid metabolism.</text>
</comment>
<keyword evidence="13 25" id="KW-1133">Transmembrane helix</keyword>
<evidence type="ECO:0000256" key="8">
    <source>
        <dbReference type="ARBA" id="ARBA00022475"/>
    </source>
</evidence>
<evidence type="ECO:0000256" key="2">
    <source>
        <dbReference type="ARBA" id="ARBA00004651"/>
    </source>
</evidence>
<protein>
    <recommendedName>
        <fullName evidence="7">Phosphatidate cytidylyltransferase</fullName>
        <ecNumber evidence="6">2.7.7.41</ecNumber>
    </recommendedName>
    <alternativeName>
        <fullName evidence="20">CDP-DAG synthase</fullName>
    </alternativeName>
    <alternativeName>
        <fullName evidence="22">CDP-DG synthase</fullName>
    </alternativeName>
    <alternativeName>
        <fullName evidence="18">CDP-diacylglycerol synthase</fullName>
    </alternativeName>
    <alternativeName>
        <fullName evidence="21">CDP-diglyceride pyrophosphorylase</fullName>
    </alternativeName>
    <alternativeName>
        <fullName evidence="23">CDP-diglyceride synthase</fullName>
    </alternativeName>
    <alternativeName>
        <fullName evidence="19">CTP:phosphatidate cytidylyltransferase</fullName>
    </alternativeName>
</protein>
<evidence type="ECO:0000256" key="1">
    <source>
        <dbReference type="ARBA" id="ARBA00001698"/>
    </source>
</evidence>
<feature type="transmembrane region" description="Helical" evidence="25">
    <location>
        <begin position="225"/>
        <end position="243"/>
    </location>
</feature>
<dbReference type="AlphaFoldDB" id="A0AB38A4I7"/>
<keyword evidence="15 25" id="KW-0472">Membrane</keyword>
<dbReference type="GO" id="GO:0004605">
    <property type="term" value="F:phosphatidate cytidylyltransferase activity"/>
    <property type="evidence" value="ECO:0007669"/>
    <property type="project" value="UniProtKB-EC"/>
</dbReference>
<feature type="transmembrane region" description="Helical" evidence="25">
    <location>
        <begin position="86"/>
        <end position="112"/>
    </location>
</feature>
<keyword evidence="9" id="KW-0444">Lipid biosynthesis</keyword>
<accession>A0AB38A4I7</accession>
<evidence type="ECO:0000313" key="27">
    <source>
        <dbReference type="Proteomes" id="UP000183687"/>
    </source>
</evidence>
<keyword evidence="17" id="KW-1208">Phospholipid metabolism</keyword>
<evidence type="ECO:0000256" key="10">
    <source>
        <dbReference type="ARBA" id="ARBA00022679"/>
    </source>
</evidence>
<keyword evidence="8" id="KW-1003">Cell membrane</keyword>
<feature type="transmembrane region" description="Helical" evidence="25">
    <location>
        <begin position="276"/>
        <end position="293"/>
    </location>
</feature>
<evidence type="ECO:0000256" key="20">
    <source>
        <dbReference type="ARBA" id="ARBA00032253"/>
    </source>
</evidence>
<name>A0AB38A4I7_9ACTN</name>
<gene>
    <name evidence="26" type="ORF">SAMN04489746_0103</name>
</gene>
<evidence type="ECO:0000256" key="16">
    <source>
        <dbReference type="ARBA" id="ARBA00023209"/>
    </source>
</evidence>
<proteinExistence type="inferred from homology"/>
<dbReference type="EMBL" id="FNSH01000001">
    <property type="protein sequence ID" value="SEB40575.1"/>
    <property type="molecule type" value="Genomic_DNA"/>
</dbReference>
<feature type="transmembrane region" description="Helical" evidence="25">
    <location>
        <begin position="159"/>
        <end position="181"/>
    </location>
</feature>
<feature type="transmembrane region" description="Helical" evidence="25">
    <location>
        <begin position="36"/>
        <end position="52"/>
    </location>
</feature>
<feature type="compositionally biased region" description="Polar residues" evidence="24">
    <location>
        <begin position="9"/>
        <end position="24"/>
    </location>
</feature>
<dbReference type="Proteomes" id="UP000183687">
    <property type="component" value="Unassembled WGS sequence"/>
</dbReference>
<evidence type="ECO:0000256" key="3">
    <source>
        <dbReference type="ARBA" id="ARBA00005119"/>
    </source>
</evidence>
<dbReference type="GO" id="GO:0016024">
    <property type="term" value="P:CDP-diacylglycerol biosynthetic process"/>
    <property type="evidence" value="ECO:0007669"/>
    <property type="project" value="TreeGrafter"/>
</dbReference>
<evidence type="ECO:0000256" key="23">
    <source>
        <dbReference type="ARBA" id="ARBA00033406"/>
    </source>
</evidence>
<evidence type="ECO:0000256" key="17">
    <source>
        <dbReference type="ARBA" id="ARBA00023264"/>
    </source>
</evidence>
<dbReference type="Pfam" id="PF01148">
    <property type="entry name" value="CTP_transf_1"/>
    <property type="match status" value="1"/>
</dbReference>
<dbReference type="EC" id="2.7.7.41" evidence="6"/>
<evidence type="ECO:0000256" key="7">
    <source>
        <dbReference type="ARBA" id="ARBA00019373"/>
    </source>
</evidence>
<comment type="catalytic activity">
    <reaction evidence="1">
        <text>a 1,2-diacyl-sn-glycero-3-phosphate + CTP + H(+) = a CDP-1,2-diacyl-sn-glycerol + diphosphate</text>
        <dbReference type="Rhea" id="RHEA:16229"/>
        <dbReference type="ChEBI" id="CHEBI:15378"/>
        <dbReference type="ChEBI" id="CHEBI:33019"/>
        <dbReference type="ChEBI" id="CHEBI:37563"/>
        <dbReference type="ChEBI" id="CHEBI:58332"/>
        <dbReference type="ChEBI" id="CHEBI:58608"/>
        <dbReference type="EC" id="2.7.7.41"/>
    </reaction>
</comment>
<comment type="caution">
    <text evidence="26">The sequence shown here is derived from an EMBL/GenBank/DDBJ whole genome shotgun (WGS) entry which is preliminary data.</text>
</comment>
<sequence length="294" mass="31720">MTTSHDSDVASTNSTRPAEADQVSTQSKMQQRAIRVLYGAGYAVLTLVALLIGRWTTTALICLYAGLCCFEFFKMMRMAGRNPNEFIGIVAAVGFPLAAHFSLYWVAIVFYLLATATGIWFVNTPRSNISDVALTIFGPVYTGMLFISVIILRAINPSIMGGVLTFLAMSSIWLNDTFAYAVGTRIGKHKMAPRISPAKSWEGFVGGMFGSLFIWVFLSKTLLPMDLPIALCTGLATGLMGVFGDLFESRIKRGVGVKDSGNVLPGHGGMLDRSDSLLFGLIAATFILMLGGII</sequence>
<keyword evidence="11 25" id="KW-0812">Transmembrane</keyword>
<evidence type="ECO:0000313" key="26">
    <source>
        <dbReference type="EMBL" id="SEB40575.1"/>
    </source>
</evidence>
<evidence type="ECO:0000256" key="4">
    <source>
        <dbReference type="ARBA" id="ARBA00005189"/>
    </source>
</evidence>
<evidence type="ECO:0000256" key="15">
    <source>
        <dbReference type="ARBA" id="ARBA00023136"/>
    </source>
</evidence>
<keyword evidence="12 26" id="KW-0548">Nucleotidyltransferase</keyword>
<evidence type="ECO:0000256" key="12">
    <source>
        <dbReference type="ARBA" id="ARBA00022695"/>
    </source>
</evidence>
<evidence type="ECO:0000256" key="11">
    <source>
        <dbReference type="ARBA" id="ARBA00022692"/>
    </source>
</evidence>
<evidence type="ECO:0000256" key="14">
    <source>
        <dbReference type="ARBA" id="ARBA00023098"/>
    </source>
</evidence>
<evidence type="ECO:0000256" key="24">
    <source>
        <dbReference type="SAM" id="MobiDB-lite"/>
    </source>
</evidence>
<keyword evidence="14" id="KW-0443">Lipid metabolism</keyword>
<comment type="similarity">
    <text evidence="5">Belongs to the CDS family.</text>
</comment>
<feature type="transmembrane region" description="Helical" evidence="25">
    <location>
        <begin position="132"/>
        <end position="152"/>
    </location>
</feature>
<keyword evidence="10" id="KW-0808">Transferase</keyword>
<evidence type="ECO:0000256" key="5">
    <source>
        <dbReference type="ARBA" id="ARBA00010185"/>
    </source>
</evidence>